<keyword evidence="3" id="KW-0731">Sigma factor</keyword>
<dbReference type="OrthoDB" id="659569at2"/>
<dbReference type="RefSeq" id="WP_133230542.1">
    <property type="nucleotide sequence ID" value="NZ_SOZE01000009.1"/>
</dbReference>
<dbReference type="GO" id="GO:0003677">
    <property type="term" value="F:DNA binding"/>
    <property type="evidence" value="ECO:0007669"/>
    <property type="project" value="InterPro"/>
</dbReference>
<dbReference type="SUPFAM" id="SSF88659">
    <property type="entry name" value="Sigma3 and sigma4 domains of RNA polymerase sigma factors"/>
    <property type="match status" value="1"/>
</dbReference>
<evidence type="ECO:0000256" key="4">
    <source>
        <dbReference type="ARBA" id="ARBA00023163"/>
    </source>
</evidence>
<dbReference type="InterPro" id="IPR014327">
    <property type="entry name" value="RNA_pol_sigma70_bacteroid"/>
</dbReference>
<dbReference type="NCBIfam" id="TIGR02985">
    <property type="entry name" value="Sig70_bacteroi1"/>
    <property type="match status" value="1"/>
</dbReference>
<dbReference type="InterPro" id="IPR039425">
    <property type="entry name" value="RNA_pol_sigma-70-like"/>
</dbReference>
<dbReference type="SUPFAM" id="SSF88946">
    <property type="entry name" value="Sigma2 domain of RNA polymerase sigma factors"/>
    <property type="match status" value="1"/>
</dbReference>
<proteinExistence type="inferred from homology"/>
<dbReference type="AlphaFoldDB" id="A0A4Y8SFB4"/>
<organism evidence="7 8">
    <name type="scientific">Mucilaginibacter psychrotolerans</name>
    <dbReference type="NCBI Taxonomy" id="1524096"/>
    <lineage>
        <taxon>Bacteria</taxon>
        <taxon>Pseudomonadati</taxon>
        <taxon>Bacteroidota</taxon>
        <taxon>Sphingobacteriia</taxon>
        <taxon>Sphingobacteriales</taxon>
        <taxon>Sphingobacteriaceae</taxon>
        <taxon>Mucilaginibacter</taxon>
    </lineage>
</organism>
<feature type="domain" description="RNA polymerase sigma-70 region 2" evidence="5">
    <location>
        <begin position="27"/>
        <end position="92"/>
    </location>
</feature>
<dbReference type="CDD" id="cd06171">
    <property type="entry name" value="Sigma70_r4"/>
    <property type="match status" value="1"/>
</dbReference>
<evidence type="ECO:0000256" key="1">
    <source>
        <dbReference type="ARBA" id="ARBA00010641"/>
    </source>
</evidence>
<accession>A0A4Y8SFB4</accession>
<dbReference type="GO" id="GO:0016987">
    <property type="term" value="F:sigma factor activity"/>
    <property type="evidence" value="ECO:0007669"/>
    <property type="project" value="UniProtKB-KW"/>
</dbReference>
<dbReference type="Proteomes" id="UP000297540">
    <property type="component" value="Unassembled WGS sequence"/>
</dbReference>
<dbReference type="PANTHER" id="PTHR43133">
    <property type="entry name" value="RNA POLYMERASE ECF-TYPE SIGMA FACTO"/>
    <property type="match status" value="1"/>
</dbReference>
<comment type="similarity">
    <text evidence="1">Belongs to the sigma-70 factor family. ECF subfamily.</text>
</comment>
<keyword evidence="4" id="KW-0804">Transcription</keyword>
<dbReference type="NCBIfam" id="TIGR02937">
    <property type="entry name" value="sigma70-ECF"/>
    <property type="match status" value="1"/>
</dbReference>
<dbReference type="InterPro" id="IPR013324">
    <property type="entry name" value="RNA_pol_sigma_r3/r4-like"/>
</dbReference>
<dbReference type="GO" id="GO:0006352">
    <property type="term" value="P:DNA-templated transcription initiation"/>
    <property type="evidence" value="ECO:0007669"/>
    <property type="project" value="InterPro"/>
</dbReference>
<comment type="caution">
    <text evidence="7">The sequence shown here is derived from an EMBL/GenBank/DDBJ whole genome shotgun (WGS) entry which is preliminary data.</text>
</comment>
<evidence type="ECO:0000256" key="3">
    <source>
        <dbReference type="ARBA" id="ARBA00023082"/>
    </source>
</evidence>
<feature type="domain" description="RNA polymerase sigma factor 70 region 4 type 2" evidence="6">
    <location>
        <begin position="123"/>
        <end position="173"/>
    </location>
</feature>
<keyword evidence="2" id="KW-0805">Transcription regulation</keyword>
<dbReference type="Pfam" id="PF04542">
    <property type="entry name" value="Sigma70_r2"/>
    <property type="match status" value="1"/>
</dbReference>
<dbReference type="InterPro" id="IPR036388">
    <property type="entry name" value="WH-like_DNA-bd_sf"/>
</dbReference>
<dbReference type="Pfam" id="PF08281">
    <property type="entry name" value="Sigma70_r4_2"/>
    <property type="match status" value="1"/>
</dbReference>
<sequence>MLYTTLTDTELVELLRHQDRLAFSEIFNRHWGHLYVHALKMLKDEDEAKDIVQDVFTSLWTKSGSYQILSSLQAYLFGCVRHRVLNYLRDKNTRNTYTDLFSIFLQHQHNAVLEKIEEKELLDAINAVIESLPEKMKRVFELSRKEFLTHKEISEKLNISEKTVKRQISNALSILKTHINKPENMILVLFLSSFK</sequence>
<evidence type="ECO:0000259" key="6">
    <source>
        <dbReference type="Pfam" id="PF08281"/>
    </source>
</evidence>
<evidence type="ECO:0000313" key="7">
    <source>
        <dbReference type="EMBL" id="TFF37773.1"/>
    </source>
</evidence>
<dbReference type="PANTHER" id="PTHR43133:SF46">
    <property type="entry name" value="RNA POLYMERASE SIGMA-70 FACTOR ECF SUBFAMILY"/>
    <property type="match status" value="1"/>
</dbReference>
<dbReference type="InterPro" id="IPR013325">
    <property type="entry name" value="RNA_pol_sigma_r2"/>
</dbReference>
<dbReference type="InterPro" id="IPR014284">
    <property type="entry name" value="RNA_pol_sigma-70_dom"/>
</dbReference>
<reference evidence="7 8" key="1">
    <citation type="journal article" date="2017" name="Int. J. Syst. Evol. Microbiol.">
        <title>Mucilaginibacterpsychrotolerans sp. nov., isolated from peatlands.</title>
        <authorList>
            <person name="Deng Y."/>
            <person name="Shen L."/>
            <person name="Xu B."/>
            <person name="Liu Y."/>
            <person name="Gu Z."/>
            <person name="Liu H."/>
            <person name="Zhou Y."/>
        </authorList>
    </citation>
    <scope>NUCLEOTIDE SEQUENCE [LARGE SCALE GENOMIC DNA]</scope>
    <source>
        <strain evidence="7 8">NH7-4</strain>
    </source>
</reference>
<dbReference type="EMBL" id="SOZE01000009">
    <property type="protein sequence ID" value="TFF37773.1"/>
    <property type="molecule type" value="Genomic_DNA"/>
</dbReference>
<protein>
    <submittedName>
        <fullName evidence="7">RNA polymerase sigma-70 factor</fullName>
    </submittedName>
</protein>
<name>A0A4Y8SFB4_9SPHI</name>
<evidence type="ECO:0000256" key="2">
    <source>
        <dbReference type="ARBA" id="ARBA00023015"/>
    </source>
</evidence>
<dbReference type="InterPro" id="IPR013249">
    <property type="entry name" value="RNA_pol_sigma70_r4_t2"/>
</dbReference>
<dbReference type="Gene3D" id="1.10.1740.10">
    <property type="match status" value="1"/>
</dbReference>
<keyword evidence="8" id="KW-1185">Reference proteome</keyword>
<evidence type="ECO:0000313" key="8">
    <source>
        <dbReference type="Proteomes" id="UP000297540"/>
    </source>
</evidence>
<gene>
    <name evidence="7" type="ORF">E2R66_11445</name>
</gene>
<dbReference type="Gene3D" id="1.10.10.10">
    <property type="entry name" value="Winged helix-like DNA-binding domain superfamily/Winged helix DNA-binding domain"/>
    <property type="match status" value="1"/>
</dbReference>
<evidence type="ECO:0000259" key="5">
    <source>
        <dbReference type="Pfam" id="PF04542"/>
    </source>
</evidence>
<dbReference type="InterPro" id="IPR007627">
    <property type="entry name" value="RNA_pol_sigma70_r2"/>
</dbReference>